<gene>
    <name evidence="2" type="ORF">TSPGSL018_17717</name>
</gene>
<sequence>MSKGENSFPKLCGFDKFWQPVYLTLVPKCVHCRKESTKQYRELSPTEKRLWVWHDKKKVFLCIKCTAQKSIQDRQNQQMEEWYKQQASKGKTAEGMRRLFSGRRWERTQSFRAAYRESDNVRKAVDKAISSARNGGTGLNRKGTGSLKHSAKWAEDLAEQDVASHASPGGGFRPIGGTIAEDQGGSEGGEGGAQRAGDAAPGDGALGWDDLHASGLVDRTIDEETTVVVGGFGCSDC</sequence>
<feature type="compositionally biased region" description="Gly residues" evidence="1">
    <location>
        <begin position="185"/>
        <end position="194"/>
    </location>
</feature>
<reference evidence="2" key="1">
    <citation type="submission" date="2014-05" db="EMBL/GenBank/DDBJ databases">
        <title>The transcriptome of the halophilic microalga Tetraselmis sp. GSL018 isolated from the Great Salt Lake, Utah.</title>
        <authorList>
            <person name="Jinkerson R.E."/>
            <person name="D'Adamo S."/>
            <person name="Posewitz M.C."/>
        </authorList>
    </citation>
    <scope>NUCLEOTIDE SEQUENCE</scope>
    <source>
        <strain evidence="2">GSL018</strain>
    </source>
</reference>
<feature type="region of interest" description="Disordered" evidence="1">
    <location>
        <begin position="160"/>
        <end position="207"/>
    </location>
</feature>
<protein>
    <submittedName>
        <fullName evidence="2">Uncharacterized protein</fullName>
    </submittedName>
</protein>
<accession>A0A061R201</accession>
<evidence type="ECO:0000313" key="2">
    <source>
        <dbReference type="EMBL" id="JAC64710.1"/>
    </source>
</evidence>
<organism evidence="2">
    <name type="scientific">Tetraselmis sp. GSL018</name>
    <dbReference type="NCBI Taxonomy" id="582737"/>
    <lineage>
        <taxon>Eukaryota</taxon>
        <taxon>Viridiplantae</taxon>
        <taxon>Chlorophyta</taxon>
        <taxon>core chlorophytes</taxon>
        <taxon>Chlorodendrophyceae</taxon>
        <taxon>Chlorodendrales</taxon>
        <taxon>Chlorodendraceae</taxon>
        <taxon>Tetraselmis</taxon>
    </lineage>
</organism>
<name>A0A061R201_9CHLO</name>
<evidence type="ECO:0000256" key="1">
    <source>
        <dbReference type="SAM" id="MobiDB-lite"/>
    </source>
</evidence>
<dbReference type="EMBL" id="GBEZ01022100">
    <property type="protein sequence ID" value="JAC64710.1"/>
    <property type="molecule type" value="Transcribed_RNA"/>
</dbReference>
<dbReference type="AlphaFoldDB" id="A0A061R201"/>
<proteinExistence type="predicted"/>
<feature type="compositionally biased region" description="Low complexity" evidence="1">
    <location>
        <begin position="195"/>
        <end position="207"/>
    </location>
</feature>